<feature type="domain" description="Methyltransferase type 11" evidence="1">
    <location>
        <begin position="65"/>
        <end position="111"/>
    </location>
</feature>
<feature type="non-terminal residue" evidence="2">
    <location>
        <position position="309"/>
    </location>
</feature>
<dbReference type="EMBL" id="UINC01033608">
    <property type="protein sequence ID" value="SVB23160.1"/>
    <property type="molecule type" value="Genomic_DNA"/>
</dbReference>
<name>A0A382CAV1_9ZZZZ</name>
<dbReference type="GO" id="GO:0008757">
    <property type="term" value="F:S-adenosylmethionine-dependent methyltransferase activity"/>
    <property type="evidence" value="ECO:0007669"/>
    <property type="project" value="InterPro"/>
</dbReference>
<proteinExistence type="predicted"/>
<dbReference type="InterPro" id="IPR029063">
    <property type="entry name" value="SAM-dependent_MTases_sf"/>
</dbReference>
<sequence>MGSDKMGNFDYDLRQQSINFQVDLINNQSSVLIISPNHDQFTKKLKDKECTVEIAQISTDEKNTRTFDFKNIENKKFQIILLDNTIDYVPNPVKFIKEINRFLAPDGSLICRAYNIFNLINRIRFLNGDAQFINSVFKNRNLAFSSLDSILLTLSEAESSITKLLRVEKEISLKSKLDLNTFTLTEELLKSVTTDSESKTFYYIFSVSYTPTVSLDTRKWSSSFSKYLVTEGFKEVLTDYKLGYEKHINYLKQTNREQYALMLSNYGTDSSERIRNKDSTKHSEDDKKFQNELEVDVLEDSKKFLQRSL</sequence>
<dbReference type="SUPFAM" id="SSF53335">
    <property type="entry name" value="S-adenosyl-L-methionine-dependent methyltransferases"/>
    <property type="match status" value="1"/>
</dbReference>
<protein>
    <recommendedName>
        <fullName evidence="1">Methyltransferase type 11 domain-containing protein</fullName>
    </recommendedName>
</protein>
<dbReference type="Pfam" id="PF08241">
    <property type="entry name" value="Methyltransf_11"/>
    <property type="match status" value="1"/>
</dbReference>
<accession>A0A382CAV1</accession>
<dbReference type="InterPro" id="IPR013216">
    <property type="entry name" value="Methyltransf_11"/>
</dbReference>
<dbReference type="AlphaFoldDB" id="A0A382CAV1"/>
<evidence type="ECO:0000259" key="1">
    <source>
        <dbReference type="Pfam" id="PF08241"/>
    </source>
</evidence>
<evidence type="ECO:0000313" key="2">
    <source>
        <dbReference type="EMBL" id="SVB23160.1"/>
    </source>
</evidence>
<reference evidence="2" key="1">
    <citation type="submission" date="2018-05" db="EMBL/GenBank/DDBJ databases">
        <authorList>
            <person name="Lanie J.A."/>
            <person name="Ng W.-L."/>
            <person name="Kazmierczak K.M."/>
            <person name="Andrzejewski T.M."/>
            <person name="Davidsen T.M."/>
            <person name="Wayne K.J."/>
            <person name="Tettelin H."/>
            <person name="Glass J.I."/>
            <person name="Rusch D."/>
            <person name="Podicherti R."/>
            <person name="Tsui H.-C.T."/>
            <person name="Winkler M.E."/>
        </authorList>
    </citation>
    <scope>NUCLEOTIDE SEQUENCE</scope>
</reference>
<dbReference type="Gene3D" id="3.40.50.150">
    <property type="entry name" value="Vaccinia Virus protein VP39"/>
    <property type="match status" value="1"/>
</dbReference>
<gene>
    <name evidence="2" type="ORF">METZ01_LOCUS176014</name>
</gene>
<organism evidence="2">
    <name type="scientific">marine metagenome</name>
    <dbReference type="NCBI Taxonomy" id="408172"/>
    <lineage>
        <taxon>unclassified sequences</taxon>
        <taxon>metagenomes</taxon>
        <taxon>ecological metagenomes</taxon>
    </lineage>
</organism>